<reference evidence="2 3" key="1">
    <citation type="submission" date="2024-10" db="EMBL/GenBank/DDBJ databases">
        <title>The Natural Products Discovery Center: Release of the First 8490 Sequenced Strains for Exploring Actinobacteria Biosynthetic Diversity.</title>
        <authorList>
            <person name="Kalkreuter E."/>
            <person name="Kautsar S.A."/>
            <person name="Yang D."/>
            <person name="Bader C.D."/>
            <person name="Teijaro C.N."/>
            <person name="Fluegel L."/>
            <person name="Davis C.M."/>
            <person name="Simpson J.R."/>
            <person name="Lauterbach L."/>
            <person name="Steele A.D."/>
            <person name="Gui C."/>
            <person name="Meng S."/>
            <person name="Li G."/>
            <person name="Viehrig K."/>
            <person name="Ye F."/>
            <person name="Su P."/>
            <person name="Kiefer A.F."/>
            <person name="Nichols A."/>
            <person name="Cepeda A.J."/>
            <person name="Yan W."/>
            <person name="Fan B."/>
            <person name="Jiang Y."/>
            <person name="Adhikari A."/>
            <person name="Zheng C.-J."/>
            <person name="Schuster L."/>
            <person name="Cowan T.M."/>
            <person name="Smanski M.J."/>
            <person name="Chevrette M.G."/>
            <person name="De Carvalho L.P.S."/>
            <person name="Shen B."/>
        </authorList>
    </citation>
    <scope>NUCLEOTIDE SEQUENCE [LARGE SCALE GENOMIC DNA]</scope>
    <source>
        <strain evidence="2 3">NPDC000087</strain>
    </source>
</reference>
<dbReference type="Gene3D" id="1.10.12.10">
    <property type="entry name" value="Lyase 2-enoyl-coa Hydratase, Chain A, domain 2"/>
    <property type="match status" value="1"/>
</dbReference>
<organism evidence="2 3">
    <name type="scientific">Paractinoplanes globisporus</name>
    <dbReference type="NCBI Taxonomy" id="113565"/>
    <lineage>
        <taxon>Bacteria</taxon>
        <taxon>Bacillati</taxon>
        <taxon>Actinomycetota</taxon>
        <taxon>Actinomycetes</taxon>
        <taxon>Micromonosporales</taxon>
        <taxon>Micromonosporaceae</taxon>
        <taxon>Paractinoplanes</taxon>
    </lineage>
</organism>
<gene>
    <name evidence="2" type="ORF">ACFY35_08995</name>
</gene>
<proteinExistence type="inferred from homology"/>
<dbReference type="InterPro" id="IPR001753">
    <property type="entry name" value="Enoyl-CoA_hydra/iso"/>
</dbReference>
<name>A0ABW6WC86_9ACTN</name>
<dbReference type="InterPro" id="IPR014748">
    <property type="entry name" value="Enoyl-CoA_hydra_C"/>
</dbReference>
<dbReference type="PANTHER" id="PTHR43459">
    <property type="entry name" value="ENOYL-COA HYDRATASE"/>
    <property type="match status" value="1"/>
</dbReference>
<dbReference type="RefSeq" id="WP_020518374.1">
    <property type="nucleotide sequence ID" value="NZ_JBIAZU010000002.1"/>
</dbReference>
<comment type="similarity">
    <text evidence="1">Belongs to the enoyl-CoA hydratase/isomerase family.</text>
</comment>
<dbReference type="PANTHER" id="PTHR43459:SF3">
    <property type="entry name" value="ENOYL-COA HYDRATASE ECHA15 (ENOYL HYDRASE) (UNSATURATED ACYL-COA HYDRATASE) (CROTONASE)-RELATED"/>
    <property type="match status" value="1"/>
</dbReference>
<evidence type="ECO:0000313" key="2">
    <source>
        <dbReference type="EMBL" id="MFF5289562.1"/>
    </source>
</evidence>
<accession>A0ABW6WC86</accession>
<evidence type="ECO:0000313" key="3">
    <source>
        <dbReference type="Proteomes" id="UP001602245"/>
    </source>
</evidence>
<dbReference type="Proteomes" id="UP001602245">
    <property type="component" value="Unassembled WGS sequence"/>
</dbReference>
<keyword evidence="3" id="KW-1185">Reference proteome</keyword>
<dbReference type="EMBL" id="JBIAZU010000002">
    <property type="protein sequence ID" value="MFF5289562.1"/>
    <property type="molecule type" value="Genomic_DNA"/>
</dbReference>
<sequence length="272" mass="29223">MRAEYPEFQTLVVEQQDRLLTVTMNRPESLNAVGGGMHEELEEFFHRVRFDNSVGAILLRGAGRAFSSGGDVKGMAATAQGGAEPNLGERAGGMLQGAKNIIASMLDVEQPIVSAVQGYAMGLGATLALCADVCIAAEDAILADTHVSIGLVAGDGGALIWPMLLPINTAKYYLMTGERITGKEAERLGLVLRAVPKENLAEESLAVAWKLANGPSLAIRWTKTSVNKILRERLNLLLDTSLLLEFSSMLTADHKEATAAFVERREPKFTGR</sequence>
<dbReference type="Gene3D" id="3.90.226.10">
    <property type="entry name" value="2-enoyl-CoA Hydratase, Chain A, domain 1"/>
    <property type="match status" value="1"/>
</dbReference>
<protein>
    <submittedName>
        <fullName evidence="2">Enoyl-CoA hydratase/isomerase family protein</fullName>
    </submittedName>
</protein>
<evidence type="ECO:0000256" key="1">
    <source>
        <dbReference type="ARBA" id="ARBA00005254"/>
    </source>
</evidence>
<dbReference type="Pfam" id="PF00378">
    <property type="entry name" value="ECH_1"/>
    <property type="match status" value="1"/>
</dbReference>
<dbReference type="InterPro" id="IPR029045">
    <property type="entry name" value="ClpP/crotonase-like_dom_sf"/>
</dbReference>
<dbReference type="SUPFAM" id="SSF52096">
    <property type="entry name" value="ClpP/crotonase"/>
    <property type="match status" value="1"/>
</dbReference>
<comment type="caution">
    <text evidence="2">The sequence shown here is derived from an EMBL/GenBank/DDBJ whole genome shotgun (WGS) entry which is preliminary data.</text>
</comment>
<dbReference type="CDD" id="cd06558">
    <property type="entry name" value="crotonase-like"/>
    <property type="match status" value="1"/>
</dbReference>